<evidence type="ECO:0000256" key="2">
    <source>
        <dbReference type="PROSITE-ProRule" id="PRU00335"/>
    </source>
</evidence>
<feature type="DNA-binding region" description="H-T-H motif" evidence="2">
    <location>
        <begin position="62"/>
        <end position="81"/>
    </location>
</feature>
<reference evidence="5 6" key="1">
    <citation type="submission" date="2022-04" db="EMBL/GenBank/DDBJ databases">
        <title>Genome diversity in the genus Frankia.</title>
        <authorList>
            <person name="Carlos-Shanley C."/>
            <person name="Hahn D."/>
        </authorList>
    </citation>
    <scope>NUCLEOTIDE SEQUENCE [LARGE SCALE GENOMIC DNA]</scope>
    <source>
        <strain evidence="5 6">Ag45/Mut15</strain>
    </source>
</reference>
<dbReference type="Proteomes" id="UP001201873">
    <property type="component" value="Unassembled WGS sequence"/>
</dbReference>
<feature type="compositionally biased region" description="Polar residues" evidence="3">
    <location>
        <begin position="1"/>
        <end position="10"/>
    </location>
</feature>
<dbReference type="Gene3D" id="1.10.357.10">
    <property type="entry name" value="Tetracycline Repressor, domain 2"/>
    <property type="match status" value="1"/>
</dbReference>
<evidence type="ECO:0000256" key="3">
    <source>
        <dbReference type="SAM" id="MobiDB-lite"/>
    </source>
</evidence>
<evidence type="ECO:0000313" key="5">
    <source>
        <dbReference type="EMBL" id="MCK9878446.1"/>
    </source>
</evidence>
<dbReference type="InterPro" id="IPR009057">
    <property type="entry name" value="Homeodomain-like_sf"/>
</dbReference>
<keyword evidence="6" id="KW-1185">Reference proteome</keyword>
<accession>A0ABT0K3R6</accession>
<name>A0ABT0K3R6_9ACTN</name>
<keyword evidence="1 2" id="KW-0238">DNA-binding</keyword>
<sequence length="230" mass="25637">MAGSTNAQDPDSSRRAAPRPPRARVYENSQRSRQAAATRERILTTATQLVHDLPNWDWRSLTVRAVARQAGVNESTVYRHFATERNLHDAVLRRLETEAGVELASMRLETIGHTISQTFAYLSRFPIEARPIHDPTFAALDQRRRDALRAAVNQAAEDWPDDEREMATAALDAYWSVPTFERMVTTWNLDPTAAADAATWVIGLIETAIRAGHRPPRHANAPGSATPPPD</sequence>
<dbReference type="PROSITE" id="PS50977">
    <property type="entry name" value="HTH_TETR_2"/>
    <property type="match status" value="1"/>
</dbReference>
<comment type="caution">
    <text evidence="5">The sequence shown here is derived from an EMBL/GenBank/DDBJ whole genome shotgun (WGS) entry which is preliminary data.</text>
</comment>
<dbReference type="RefSeq" id="WP_248826547.1">
    <property type="nucleotide sequence ID" value="NZ_JALKFT010000034.1"/>
</dbReference>
<organism evidence="5 6">
    <name type="scientific">Frankia umida</name>
    <dbReference type="NCBI Taxonomy" id="573489"/>
    <lineage>
        <taxon>Bacteria</taxon>
        <taxon>Bacillati</taxon>
        <taxon>Actinomycetota</taxon>
        <taxon>Actinomycetes</taxon>
        <taxon>Frankiales</taxon>
        <taxon>Frankiaceae</taxon>
        <taxon>Frankia</taxon>
    </lineage>
</organism>
<evidence type="ECO:0000313" key="6">
    <source>
        <dbReference type="Proteomes" id="UP001201873"/>
    </source>
</evidence>
<protein>
    <submittedName>
        <fullName evidence="5">TetR/AcrR family transcriptional regulator</fullName>
    </submittedName>
</protein>
<proteinExistence type="predicted"/>
<evidence type="ECO:0000256" key="1">
    <source>
        <dbReference type="ARBA" id="ARBA00023125"/>
    </source>
</evidence>
<dbReference type="SUPFAM" id="SSF46689">
    <property type="entry name" value="Homeodomain-like"/>
    <property type="match status" value="1"/>
</dbReference>
<dbReference type="Pfam" id="PF00440">
    <property type="entry name" value="TetR_N"/>
    <property type="match status" value="1"/>
</dbReference>
<dbReference type="InterPro" id="IPR001647">
    <property type="entry name" value="HTH_TetR"/>
</dbReference>
<gene>
    <name evidence="5" type="ORF">MXD59_22185</name>
</gene>
<feature type="domain" description="HTH tetR-type" evidence="4">
    <location>
        <begin position="36"/>
        <end position="99"/>
    </location>
</feature>
<dbReference type="EMBL" id="JALKFT010000034">
    <property type="protein sequence ID" value="MCK9878446.1"/>
    <property type="molecule type" value="Genomic_DNA"/>
</dbReference>
<evidence type="ECO:0000259" key="4">
    <source>
        <dbReference type="PROSITE" id="PS50977"/>
    </source>
</evidence>
<feature type="region of interest" description="Disordered" evidence="3">
    <location>
        <begin position="1"/>
        <end position="36"/>
    </location>
</feature>